<protein>
    <submittedName>
        <fullName evidence="1">Uncharacterized protein</fullName>
    </submittedName>
</protein>
<dbReference type="EMBL" id="AGNK02004969">
    <property type="status" value="NOT_ANNOTATED_CDS"/>
    <property type="molecule type" value="Genomic_DNA"/>
</dbReference>
<name>K3ZJY5_SETIT</name>
<reference evidence="2" key="1">
    <citation type="journal article" date="2012" name="Nat. Biotechnol.">
        <title>Reference genome sequence of the model plant Setaria.</title>
        <authorList>
            <person name="Bennetzen J.L."/>
            <person name="Schmutz J."/>
            <person name="Wang H."/>
            <person name="Percifield R."/>
            <person name="Hawkins J."/>
            <person name="Pontaroli A.C."/>
            <person name="Estep M."/>
            <person name="Feng L."/>
            <person name="Vaughn J.N."/>
            <person name="Grimwood J."/>
            <person name="Jenkins J."/>
            <person name="Barry K."/>
            <person name="Lindquist E."/>
            <person name="Hellsten U."/>
            <person name="Deshpande S."/>
            <person name="Wang X."/>
            <person name="Wu X."/>
            <person name="Mitros T."/>
            <person name="Triplett J."/>
            <person name="Yang X."/>
            <person name="Ye C.Y."/>
            <person name="Mauro-Herrera M."/>
            <person name="Wang L."/>
            <person name="Li P."/>
            <person name="Sharma M."/>
            <person name="Sharma R."/>
            <person name="Ronald P.C."/>
            <person name="Panaud O."/>
            <person name="Kellogg E.A."/>
            <person name="Brutnell T.P."/>
            <person name="Doust A.N."/>
            <person name="Tuskan G.A."/>
            <person name="Rokhsar D."/>
            <person name="Devos K.M."/>
        </authorList>
    </citation>
    <scope>NUCLEOTIDE SEQUENCE [LARGE SCALE GENOMIC DNA]</scope>
    <source>
        <strain evidence="2">cv. Yugu1</strain>
    </source>
</reference>
<accession>K3ZJY5</accession>
<dbReference type="InParanoid" id="K3ZJY5"/>
<organism evidence="1 2">
    <name type="scientific">Setaria italica</name>
    <name type="common">Foxtail millet</name>
    <name type="synonym">Panicum italicum</name>
    <dbReference type="NCBI Taxonomy" id="4555"/>
    <lineage>
        <taxon>Eukaryota</taxon>
        <taxon>Viridiplantae</taxon>
        <taxon>Streptophyta</taxon>
        <taxon>Embryophyta</taxon>
        <taxon>Tracheophyta</taxon>
        <taxon>Spermatophyta</taxon>
        <taxon>Magnoliopsida</taxon>
        <taxon>Liliopsida</taxon>
        <taxon>Poales</taxon>
        <taxon>Poaceae</taxon>
        <taxon>PACMAD clade</taxon>
        <taxon>Panicoideae</taxon>
        <taxon>Panicodae</taxon>
        <taxon>Paniceae</taxon>
        <taxon>Cenchrinae</taxon>
        <taxon>Setaria</taxon>
    </lineage>
</organism>
<reference evidence="1" key="2">
    <citation type="submission" date="2018-08" db="UniProtKB">
        <authorList>
            <consortium name="EnsemblPlants"/>
        </authorList>
    </citation>
    <scope>IDENTIFICATION</scope>
    <source>
        <strain evidence="1">Yugu1</strain>
    </source>
</reference>
<dbReference type="Proteomes" id="UP000004995">
    <property type="component" value="Unassembled WGS sequence"/>
</dbReference>
<sequence>MFLNPNKNPLKRHTRAHHAQLKVGENVQELGSKQRTTLRWKLTRRRKEKIIESWQQQRRSQKVSETNKSADEFVDEVGGLLDGGDVLGVVLLDGDLELLLERHDDLHRVQRVGAQVRELGLGRQRRVRAQRQLLLHDVNHLVHRLLLRLHVHRHHYIVQSDSNGTSTGTIVPDFQTKSRDKRCAYAKVLGVTA</sequence>
<evidence type="ECO:0000313" key="2">
    <source>
        <dbReference type="Proteomes" id="UP000004995"/>
    </source>
</evidence>
<proteinExistence type="predicted"/>
<keyword evidence="2" id="KW-1185">Reference proteome</keyword>
<dbReference type="EnsemblPlants" id="KQK94723">
    <property type="protein sequence ID" value="KQK94723"/>
    <property type="gene ID" value="SETIT_026890mg"/>
</dbReference>
<dbReference type="HOGENOM" id="CLU_1410990_0_0_1"/>
<evidence type="ECO:0000313" key="1">
    <source>
        <dbReference type="EnsemblPlants" id="KQK94723"/>
    </source>
</evidence>
<dbReference type="Gramene" id="KQK94723">
    <property type="protein sequence ID" value="KQK94723"/>
    <property type="gene ID" value="SETIT_026890mg"/>
</dbReference>
<dbReference type="AlphaFoldDB" id="K3ZJY5"/>